<evidence type="ECO:0000256" key="1">
    <source>
        <dbReference type="SAM" id="SignalP"/>
    </source>
</evidence>
<evidence type="ECO:0000313" key="4">
    <source>
        <dbReference type="Proteomes" id="UP000237819"/>
    </source>
</evidence>
<protein>
    <recommendedName>
        <fullName evidence="2">Lipid/polyisoprenoid-binding YceI-like domain-containing protein</fullName>
    </recommendedName>
</protein>
<dbReference type="SMART" id="SM00867">
    <property type="entry name" value="YceI"/>
    <property type="match status" value="1"/>
</dbReference>
<reference evidence="3 4" key="1">
    <citation type="submission" date="2018-02" db="EMBL/GenBank/DDBJ databases">
        <title>Comparative genomes isolates from brazilian mangrove.</title>
        <authorList>
            <person name="Araujo J.E."/>
            <person name="Taketani R.G."/>
            <person name="Silva M.C.P."/>
            <person name="Loureco M.V."/>
            <person name="Andreote F.D."/>
        </authorList>
    </citation>
    <scope>NUCLEOTIDE SEQUENCE [LARGE SCALE GENOMIC DNA]</scope>
    <source>
        <strain evidence="3 4">Nap-Phe MGV</strain>
    </source>
</reference>
<dbReference type="AlphaFoldDB" id="A0A2S8GSZ3"/>
<evidence type="ECO:0000259" key="2">
    <source>
        <dbReference type="SMART" id="SM00867"/>
    </source>
</evidence>
<sequence length="225" mass="23912">MMPRFYALFVLASAAALVGCEPRNVGVAAPEEETEVVETLDVTMPEEATTLVPMDQPAETPTAETAATLDGDVKLTADNTLVQFVGTHSGDKPDPRTGKFGELSGVATFAEGQPREITVEIKTASLTTDIDKLTDHLKSADFFNVREFPTATFKSTKIDSTAPGTAEITGDLTLLGTTKPVTFPVKIAGGKMTGEFAIDRTIFGMTYGEGKVEKEVAMTISVEAK</sequence>
<dbReference type="OrthoDB" id="9811006at2"/>
<dbReference type="PROSITE" id="PS51257">
    <property type="entry name" value="PROKAR_LIPOPROTEIN"/>
    <property type="match status" value="1"/>
</dbReference>
<dbReference type="InterPro" id="IPR036761">
    <property type="entry name" value="TTHA0802/YceI-like_sf"/>
</dbReference>
<gene>
    <name evidence="3" type="ORF">C5Y93_02445</name>
</gene>
<feature type="domain" description="Lipid/polyisoprenoid-binding YceI-like" evidence="2">
    <location>
        <begin position="74"/>
        <end position="225"/>
    </location>
</feature>
<dbReference type="PANTHER" id="PTHR34406:SF1">
    <property type="entry name" value="PROTEIN YCEI"/>
    <property type="match status" value="1"/>
</dbReference>
<organism evidence="3 4">
    <name type="scientific">Blastopirellula marina</name>
    <dbReference type="NCBI Taxonomy" id="124"/>
    <lineage>
        <taxon>Bacteria</taxon>
        <taxon>Pseudomonadati</taxon>
        <taxon>Planctomycetota</taxon>
        <taxon>Planctomycetia</taxon>
        <taxon>Pirellulales</taxon>
        <taxon>Pirellulaceae</taxon>
        <taxon>Blastopirellula</taxon>
    </lineage>
</organism>
<dbReference type="Pfam" id="PF04264">
    <property type="entry name" value="YceI"/>
    <property type="match status" value="1"/>
</dbReference>
<comment type="caution">
    <text evidence="3">The sequence shown here is derived from an EMBL/GenBank/DDBJ whole genome shotgun (WGS) entry which is preliminary data.</text>
</comment>
<dbReference type="InterPro" id="IPR007372">
    <property type="entry name" value="Lipid/polyisoprenoid-bd_YceI"/>
</dbReference>
<dbReference type="Gene3D" id="2.40.128.110">
    <property type="entry name" value="Lipid/polyisoprenoid-binding, YceI-like"/>
    <property type="match status" value="1"/>
</dbReference>
<feature type="chain" id="PRO_5015764941" description="Lipid/polyisoprenoid-binding YceI-like domain-containing protein" evidence="1">
    <location>
        <begin position="19"/>
        <end position="225"/>
    </location>
</feature>
<dbReference type="RefSeq" id="WP_105333801.1">
    <property type="nucleotide sequence ID" value="NZ_PUHZ01000004.1"/>
</dbReference>
<dbReference type="SUPFAM" id="SSF101874">
    <property type="entry name" value="YceI-like"/>
    <property type="match status" value="1"/>
</dbReference>
<name>A0A2S8GSZ3_9BACT</name>
<evidence type="ECO:0000313" key="3">
    <source>
        <dbReference type="EMBL" id="PQO47539.1"/>
    </source>
</evidence>
<dbReference type="Proteomes" id="UP000237819">
    <property type="component" value="Unassembled WGS sequence"/>
</dbReference>
<proteinExistence type="predicted"/>
<keyword evidence="1" id="KW-0732">Signal</keyword>
<dbReference type="PANTHER" id="PTHR34406">
    <property type="entry name" value="PROTEIN YCEI"/>
    <property type="match status" value="1"/>
</dbReference>
<feature type="signal peptide" evidence="1">
    <location>
        <begin position="1"/>
        <end position="18"/>
    </location>
</feature>
<accession>A0A2S8GSZ3</accession>
<dbReference type="EMBL" id="PUHZ01000004">
    <property type="protein sequence ID" value="PQO47539.1"/>
    <property type="molecule type" value="Genomic_DNA"/>
</dbReference>